<proteinExistence type="predicted"/>
<dbReference type="Gene3D" id="3.30.420.10">
    <property type="entry name" value="Ribonuclease H-like superfamily/Ribonuclease H"/>
    <property type="match status" value="1"/>
</dbReference>
<evidence type="ECO:0000313" key="3">
    <source>
        <dbReference type="Proteomes" id="UP000766570"/>
    </source>
</evidence>
<keyword evidence="3" id="KW-1185">Reference proteome</keyword>
<protein>
    <submittedName>
        <fullName evidence="2">Ribonuclease HI</fullName>
    </submittedName>
</protein>
<dbReference type="InterPro" id="IPR012337">
    <property type="entry name" value="RNaseH-like_sf"/>
</dbReference>
<feature type="domain" description="RNase H type-1" evidence="1">
    <location>
        <begin position="1"/>
        <end position="73"/>
    </location>
</feature>
<dbReference type="SUPFAM" id="SSF53098">
    <property type="entry name" value="Ribonuclease H-like"/>
    <property type="match status" value="1"/>
</dbReference>
<name>A0ABS4WEM3_9MICC</name>
<dbReference type="InterPro" id="IPR036397">
    <property type="entry name" value="RNaseH_sf"/>
</dbReference>
<evidence type="ECO:0000313" key="2">
    <source>
        <dbReference type="EMBL" id="MBP2374620.1"/>
    </source>
</evidence>
<evidence type="ECO:0000259" key="1">
    <source>
        <dbReference type="PROSITE" id="PS50879"/>
    </source>
</evidence>
<accession>A0ABS4WEM3</accession>
<organism evidence="2 3">
    <name type="scientific">Paeniglutamicibacter psychrophenolicus</name>
    <dbReference type="NCBI Taxonomy" id="257454"/>
    <lineage>
        <taxon>Bacteria</taxon>
        <taxon>Bacillati</taxon>
        <taxon>Actinomycetota</taxon>
        <taxon>Actinomycetes</taxon>
        <taxon>Micrococcales</taxon>
        <taxon>Micrococcaceae</taxon>
        <taxon>Paeniglutamicibacter</taxon>
    </lineage>
</organism>
<reference evidence="2 3" key="1">
    <citation type="submission" date="2021-03" db="EMBL/GenBank/DDBJ databases">
        <title>Sequencing the genomes of 1000 actinobacteria strains.</title>
        <authorList>
            <person name="Klenk H.-P."/>
        </authorList>
    </citation>
    <scope>NUCLEOTIDE SEQUENCE [LARGE SCALE GENOMIC DNA]</scope>
    <source>
        <strain evidence="2 3">DSM 15454</strain>
    </source>
</reference>
<dbReference type="Proteomes" id="UP000766570">
    <property type="component" value="Unassembled WGS sequence"/>
</dbReference>
<gene>
    <name evidence="2" type="ORF">JOF46_002532</name>
</gene>
<sequence>MLSDSKDALKMARTLAANLVPKPGYCGISDDARARFLQAWSSVEAEAEFEYVRGHVGHPLNEAADELANLARLAAKLPQHLVEDQLWRRVDAVRADFRGVDG</sequence>
<dbReference type="EMBL" id="JAGIOE010000001">
    <property type="protein sequence ID" value="MBP2374620.1"/>
    <property type="molecule type" value="Genomic_DNA"/>
</dbReference>
<dbReference type="PROSITE" id="PS50879">
    <property type="entry name" value="RNASE_H_1"/>
    <property type="match status" value="1"/>
</dbReference>
<comment type="caution">
    <text evidence="2">The sequence shown here is derived from an EMBL/GenBank/DDBJ whole genome shotgun (WGS) entry which is preliminary data.</text>
</comment>
<dbReference type="InterPro" id="IPR002156">
    <property type="entry name" value="RNaseH_domain"/>
</dbReference>